<dbReference type="PANTHER" id="PTHR12815">
    <property type="entry name" value="SORTING AND ASSEMBLY MACHINERY SAMM50 PROTEIN FAMILY MEMBER"/>
    <property type="match status" value="1"/>
</dbReference>
<name>A0A7V5Y012_UNCW3</name>
<dbReference type="Pfam" id="PF07244">
    <property type="entry name" value="POTRA"/>
    <property type="match status" value="4"/>
</dbReference>
<evidence type="ECO:0000256" key="2">
    <source>
        <dbReference type="ARBA" id="ARBA00022452"/>
    </source>
</evidence>
<feature type="domain" description="POTRA" evidence="10">
    <location>
        <begin position="184"/>
        <end position="266"/>
    </location>
</feature>
<dbReference type="GO" id="GO:0009279">
    <property type="term" value="C:cell outer membrane"/>
    <property type="evidence" value="ECO:0007669"/>
    <property type="project" value="UniProtKB-UniRule"/>
</dbReference>
<dbReference type="Pfam" id="PF01103">
    <property type="entry name" value="Omp85"/>
    <property type="match status" value="1"/>
</dbReference>
<evidence type="ECO:0000256" key="1">
    <source>
        <dbReference type="ARBA" id="ARBA00004370"/>
    </source>
</evidence>
<comment type="caution">
    <text evidence="11">The sequence shown here is derived from an EMBL/GenBank/DDBJ whole genome shotgun (WGS) entry which is preliminary data.</text>
</comment>
<feature type="domain" description="POTRA" evidence="10">
    <location>
        <begin position="269"/>
        <end position="345"/>
    </location>
</feature>
<organism evidence="11">
    <name type="scientific">candidate division WOR-3 bacterium</name>
    <dbReference type="NCBI Taxonomy" id="2052148"/>
    <lineage>
        <taxon>Bacteria</taxon>
        <taxon>Bacteria division WOR-3</taxon>
    </lineage>
</organism>
<dbReference type="InterPro" id="IPR039910">
    <property type="entry name" value="D15-like"/>
</dbReference>
<dbReference type="Gene3D" id="3.10.20.310">
    <property type="entry name" value="membrane protein fhac"/>
    <property type="match status" value="5"/>
</dbReference>
<dbReference type="PIRSF" id="PIRSF006076">
    <property type="entry name" value="OM_assembly_OMP85"/>
    <property type="match status" value="1"/>
</dbReference>
<dbReference type="PANTHER" id="PTHR12815:SF47">
    <property type="entry name" value="TRANSLOCATION AND ASSEMBLY MODULE SUBUNIT TAMA"/>
    <property type="match status" value="1"/>
</dbReference>
<evidence type="ECO:0000256" key="9">
    <source>
        <dbReference type="SAM" id="Phobius"/>
    </source>
</evidence>
<accession>A0A7V5Y012</accession>
<gene>
    <name evidence="11" type="primary">bamA</name>
    <name evidence="11" type="ORF">ENV79_03620</name>
</gene>
<keyword evidence="7" id="KW-0998">Cell outer membrane</keyword>
<evidence type="ECO:0000259" key="10">
    <source>
        <dbReference type="PROSITE" id="PS51779"/>
    </source>
</evidence>
<evidence type="ECO:0000256" key="5">
    <source>
        <dbReference type="ARBA" id="ARBA00022737"/>
    </source>
</evidence>
<protein>
    <recommendedName>
        <fullName evidence="8">Outer membrane protein assembly factor BamA</fullName>
    </recommendedName>
</protein>
<evidence type="ECO:0000256" key="8">
    <source>
        <dbReference type="NCBIfam" id="TIGR03303"/>
    </source>
</evidence>
<dbReference type="Gene3D" id="2.40.160.50">
    <property type="entry name" value="membrane protein fhac: a member of the omp85/tpsb transporter family"/>
    <property type="match status" value="1"/>
</dbReference>
<feature type="transmembrane region" description="Helical" evidence="9">
    <location>
        <begin position="12"/>
        <end position="35"/>
    </location>
</feature>
<reference evidence="11" key="1">
    <citation type="journal article" date="2020" name="mSystems">
        <title>Genome- and Community-Level Interaction Insights into Carbon Utilization and Element Cycling Functions of Hydrothermarchaeota in Hydrothermal Sediment.</title>
        <authorList>
            <person name="Zhou Z."/>
            <person name="Liu Y."/>
            <person name="Xu W."/>
            <person name="Pan J."/>
            <person name="Luo Z.H."/>
            <person name="Li M."/>
        </authorList>
    </citation>
    <scope>NUCLEOTIDE SEQUENCE [LARGE SCALE GENOMIC DNA]</scope>
    <source>
        <strain evidence="11">SpSt-791</strain>
    </source>
</reference>
<keyword evidence="5" id="KW-0677">Repeat</keyword>
<keyword evidence="3 9" id="KW-0812">Transmembrane</keyword>
<keyword evidence="6 9" id="KW-0472">Membrane</keyword>
<evidence type="ECO:0000256" key="4">
    <source>
        <dbReference type="ARBA" id="ARBA00022729"/>
    </source>
</evidence>
<evidence type="ECO:0000313" key="11">
    <source>
        <dbReference type="EMBL" id="HHR48715.1"/>
    </source>
</evidence>
<dbReference type="InterPro" id="IPR010827">
    <property type="entry name" value="BamA/TamA_POTRA"/>
</dbReference>
<keyword evidence="9" id="KW-1133">Transmembrane helix</keyword>
<dbReference type="GO" id="GO:0071709">
    <property type="term" value="P:membrane assembly"/>
    <property type="evidence" value="ECO:0007669"/>
    <property type="project" value="InterPro"/>
</dbReference>
<keyword evidence="4" id="KW-0732">Signal</keyword>
<feature type="domain" description="POTRA" evidence="10">
    <location>
        <begin position="348"/>
        <end position="420"/>
    </location>
</feature>
<evidence type="ECO:0000256" key="3">
    <source>
        <dbReference type="ARBA" id="ARBA00022692"/>
    </source>
</evidence>
<dbReference type="InterPro" id="IPR034746">
    <property type="entry name" value="POTRA"/>
</dbReference>
<keyword evidence="2" id="KW-1134">Transmembrane beta strand</keyword>
<sequence>MCGEKTRRVKSLIFVAKKFIIFLFFSNLLFSQIIYQVKAQTEFVDTLTVLNLSGIKAGEKLSSEKVAEAIKRLYKSGLFADIRAETLATNKGIILTFVTKDNPLLKEIKFFGNQKIKTKELLEKIKYKKGEVLSEYKIFTYQREILKLYKEKGFVSPKVIYTKSERDSQNMVILTFHIDEGKKYKIKKINIIGAKNLKENKIKKKLVNREKRWFRKGIFKEEEFKKDLERIIDYYKENGFLAARITDYQLTSQDDWLYLDIYLEEGKRFYLGNVSFRGNQLLKEEDLRKLLKLKKGDYYNAKKMNLSLQSLYDRYQEEGYLFCQIQSLEDIRDDTVDITYEIIERYPVKIRLVNIEGNERTKDKVIRREIVTLPGDFFKKSLLLRSQRNIFNLGFFEDIGADFRIVDSEQVDLVYRVKEKSTFGQFSASISYSAKEKIVGGLEISQPNFLGNGQKIYLKIEKGGTVTNLNLGFEEPYLFDIPFSFGFNLLYYSYGYDYYDKLDRNLAFNFSYPLSLDYTRLYWGLKFGSSFIPPKSIKDKKVPMELYRDTINKIYLAPNLSLVRDARDYIFNPSAGSYYLYSLDISTLKINFLRQILDVRVYFPLFWKFSLMVRTRIGYLTELKKNDTVPLYERFYLGGVGEEGIRGYPDRSISPMKDGYLIGGKAMTIFNLEYKLKLAYYLSFIAFFDCGDCFPDIGKINLSNLKKGVGIGVRVEVPILGLLGFDLGYGIDREGAKIEPHFQFGKTF</sequence>
<dbReference type="InterPro" id="IPR023707">
    <property type="entry name" value="OM_assembly_BamA"/>
</dbReference>
<dbReference type="EMBL" id="DTHS01000024">
    <property type="protein sequence ID" value="HHR48715.1"/>
    <property type="molecule type" value="Genomic_DNA"/>
</dbReference>
<dbReference type="NCBIfam" id="TIGR03303">
    <property type="entry name" value="OM_YaeT"/>
    <property type="match status" value="1"/>
</dbReference>
<evidence type="ECO:0000256" key="6">
    <source>
        <dbReference type="ARBA" id="ARBA00023136"/>
    </source>
</evidence>
<evidence type="ECO:0000256" key="7">
    <source>
        <dbReference type="ARBA" id="ARBA00023237"/>
    </source>
</evidence>
<proteinExistence type="predicted"/>
<dbReference type="AlphaFoldDB" id="A0A7V5Y012"/>
<dbReference type="InterPro" id="IPR000184">
    <property type="entry name" value="Bac_surfAg_D15"/>
</dbReference>
<dbReference type="PROSITE" id="PS51779">
    <property type="entry name" value="POTRA"/>
    <property type="match status" value="3"/>
</dbReference>
<comment type="subcellular location">
    <subcellularLocation>
        <location evidence="1">Membrane</location>
    </subcellularLocation>
</comment>